<comment type="similarity">
    <text evidence="2">Belongs to the major facilitator superfamily. Monocarboxylate porter (TC 2.A.1.13) family.</text>
</comment>
<feature type="transmembrane region" description="Helical" evidence="4">
    <location>
        <begin position="302"/>
        <end position="321"/>
    </location>
</feature>
<dbReference type="AlphaFoldDB" id="A0A0C9M8Y4"/>
<feature type="domain" description="Major facilitator superfamily (MFS) profile" evidence="5">
    <location>
        <begin position="68"/>
        <end position="450"/>
    </location>
</feature>
<feature type="transmembrane region" description="Helical" evidence="4">
    <location>
        <begin position="427"/>
        <end position="445"/>
    </location>
</feature>
<dbReference type="GO" id="GO:0016020">
    <property type="term" value="C:membrane"/>
    <property type="evidence" value="ECO:0007669"/>
    <property type="project" value="UniProtKB-SubCell"/>
</dbReference>
<dbReference type="EMBL" id="DF836425">
    <property type="protein sequence ID" value="GAN06816.1"/>
    <property type="molecule type" value="Genomic_DNA"/>
</dbReference>
<dbReference type="PANTHER" id="PTHR11360:SF284">
    <property type="entry name" value="EG:103B4.3 PROTEIN-RELATED"/>
    <property type="match status" value="1"/>
</dbReference>
<feature type="transmembrane region" description="Helical" evidence="4">
    <location>
        <begin position="265"/>
        <end position="282"/>
    </location>
</feature>
<feature type="compositionally biased region" description="Basic and acidic residues" evidence="3">
    <location>
        <begin position="1"/>
        <end position="13"/>
    </location>
</feature>
<dbReference type="Gene3D" id="1.20.1250.20">
    <property type="entry name" value="MFS general substrate transporter like domains"/>
    <property type="match status" value="2"/>
</dbReference>
<reference evidence="6" key="1">
    <citation type="submission" date="2014-09" db="EMBL/GenBank/DDBJ databases">
        <title>Draft genome sequence of an oleaginous Mucoromycotina fungus Mucor ambiguus NBRC6742.</title>
        <authorList>
            <person name="Takeda I."/>
            <person name="Yamane N."/>
            <person name="Morita T."/>
            <person name="Tamano K."/>
            <person name="Machida M."/>
            <person name="Baker S."/>
            <person name="Koike H."/>
        </authorList>
    </citation>
    <scope>NUCLEOTIDE SEQUENCE</scope>
    <source>
        <strain evidence="6">NBRC 6742</strain>
    </source>
</reference>
<evidence type="ECO:0000256" key="4">
    <source>
        <dbReference type="SAM" id="Phobius"/>
    </source>
</evidence>
<dbReference type="InterPro" id="IPR050327">
    <property type="entry name" value="Proton-linked_MCT"/>
</dbReference>
<feature type="transmembrane region" description="Helical" evidence="4">
    <location>
        <begin position="160"/>
        <end position="180"/>
    </location>
</feature>
<evidence type="ECO:0000259" key="5">
    <source>
        <dbReference type="PROSITE" id="PS50850"/>
    </source>
</evidence>
<dbReference type="Pfam" id="PF07690">
    <property type="entry name" value="MFS_1"/>
    <property type="match status" value="1"/>
</dbReference>
<organism evidence="6">
    <name type="scientific">Mucor ambiguus</name>
    <dbReference type="NCBI Taxonomy" id="91626"/>
    <lineage>
        <taxon>Eukaryota</taxon>
        <taxon>Fungi</taxon>
        <taxon>Fungi incertae sedis</taxon>
        <taxon>Mucoromycota</taxon>
        <taxon>Mucoromycotina</taxon>
        <taxon>Mucoromycetes</taxon>
        <taxon>Mucorales</taxon>
        <taxon>Mucorineae</taxon>
        <taxon>Mucoraceae</taxon>
        <taxon>Mucor</taxon>
    </lineage>
</organism>
<feature type="region of interest" description="Disordered" evidence="3">
    <location>
        <begin position="1"/>
        <end position="26"/>
    </location>
</feature>
<dbReference type="PANTHER" id="PTHR11360">
    <property type="entry name" value="MONOCARBOXYLATE TRANSPORTER"/>
    <property type="match status" value="1"/>
</dbReference>
<dbReference type="InterPro" id="IPR011701">
    <property type="entry name" value="MFS"/>
</dbReference>
<feature type="transmembrane region" description="Helical" evidence="4">
    <location>
        <begin position="392"/>
        <end position="415"/>
    </location>
</feature>
<evidence type="ECO:0000256" key="3">
    <source>
        <dbReference type="SAM" id="MobiDB-lite"/>
    </source>
</evidence>
<evidence type="ECO:0000256" key="2">
    <source>
        <dbReference type="ARBA" id="ARBA00006727"/>
    </source>
</evidence>
<feature type="transmembrane region" description="Helical" evidence="4">
    <location>
        <begin position="224"/>
        <end position="244"/>
    </location>
</feature>
<dbReference type="OrthoDB" id="6499973at2759"/>
<feature type="transmembrane region" description="Helical" evidence="4">
    <location>
        <begin position="192"/>
        <end position="212"/>
    </location>
</feature>
<evidence type="ECO:0000313" key="7">
    <source>
        <dbReference type="Proteomes" id="UP000053815"/>
    </source>
</evidence>
<dbReference type="GO" id="GO:0022857">
    <property type="term" value="F:transmembrane transporter activity"/>
    <property type="evidence" value="ECO:0007669"/>
    <property type="project" value="InterPro"/>
</dbReference>
<protein>
    <submittedName>
        <fullName evidence="6">Monocarboxylate transporter</fullName>
    </submittedName>
</protein>
<accession>A0A0C9M8Y4</accession>
<keyword evidence="7" id="KW-1185">Reference proteome</keyword>
<feature type="transmembrane region" description="Helical" evidence="4">
    <location>
        <begin position="106"/>
        <end position="128"/>
    </location>
</feature>
<keyword evidence="4" id="KW-0812">Transmembrane</keyword>
<gene>
    <name evidence="6" type="ORF">MAM1_0136c06306</name>
</gene>
<feature type="transmembrane region" description="Helical" evidence="4">
    <location>
        <begin position="135"/>
        <end position="154"/>
    </location>
</feature>
<dbReference type="PROSITE" id="PS50850">
    <property type="entry name" value="MFS"/>
    <property type="match status" value="1"/>
</dbReference>
<dbReference type="InterPro" id="IPR036259">
    <property type="entry name" value="MFS_trans_sf"/>
</dbReference>
<dbReference type="Proteomes" id="UP000053815">
    <property type="component" value="Unassembled WGS sequence"/>
</dbReference>
<keyword evidence="4" id="KW-1133">Transmembrane helix</keyword>
<dbReference type="SUPFAM" id="SSF103473">
    <property type="entry name" value="MFS general substrate transporter"/>
    <property type="match status" value="1"/>
</dbReference>
<feature type="transmembrane region" description="Helical" evidence="4">
    <location>
        <begin position="358"/>
        <end position="380"/>
    </location>
</feature>
<dbReference type="InterPro" id="IPR020846">
    <property type="entry name" value="MFS_dom"/>
</dbReference>
<evidence type="ECO:0000313" key="6">
    <source>
        <dbReference type="EMBL" id="GAN06816.1"/>
    </source>
</evidence>
<dbReference type="CDD" id="cd17352">
    <property type="entry name" value="MFS_MCT_SLC16"/>
    <property type="match status" value="1"/>
</dbReference>
<name>A0A0C9M8Y4_9FUNG</name>
<feature type="transmembrane region" description="Helical" evidence="4">
    <location>
        <begin position="66"/>
        <end position="86"/>
    </location>
</feature>
<proteinExistence type="inferred from homology"/>
<comment type="subcellular location">
    <subcellularLocation>
        <location evidence="1">Membrane</location>
        <topology evidence="1">Multi-pass membrane protein</topology>
    </subcellularLocation>
</comment>
<evidence type="ECO:0000256" key="1">
    <source>
        <dbReference type="ARBA" id="ARBA00004141"/>
    </source>
</evidence>
<keyword evidence="4" id="KW-0472">Membrane</keyword>
<feature type="transmembrane region" description="Helical" evidence="4">
    <location>
        <begin position="333"/>
        <end position="352"/>
    </location>
</feature>
<sequence length="458" mass="50424">MSNKHSMEIERQPSDAVKANDPTVNYEKGKDTSVTYVDGFKEEDRLSIESETQEYVLKQPPDGGRAWLVLFGCFCGLFCTQGYNYVWGIFLNYYNQNVFPDQMTALSWIGSLWLALANIVGPFYSWFAVKVGYKWMLIAALVLWSLGIMMASIATEIWHLYLTQGVLMGVGASLVWFPCVSAAQQWFSKRRGLSVGIAISGSGFGGLILSNVIQAVIDHLGYQWALRIVGFISFVLLIIAACTVRPLNVPQKTEIKIFDLRPFRNFQFVLLFAIQFIGNFAFNVPSSFLPAYANYLGLDPWIGTNMSAIISGVMIVGKISSGLISDYIGRANMTFITTIMTGVMCLAVWLTVTNPAGIWAFAAMFGYFGGGYLVMVPALLGQVVGMEDIESANGLLFFAWFFGGLFGSPICAALIDDASGHPTYNHAIIFGGVLMVFAGLLAWAVRVMRAGWKPFVKA</sequence>